<dbReference type="GO" id="GO:0005737">
    <property type="term" value="C:cytoplasm"/>
    <property type="evidence" value="ECO:0007669"/>
    <property type="project" value="TreeGrafter"/>
</dbReference>
<gene>
    <name evidence="13" type="ORF">BGW38_006633</name>
</gene>
<dbReference type="InterPro" id="IPR014719">
    <property type="entry name" value="Ribosomal_bL12_C/ClpS-like"/>
</dbReference>
<name>A0A9P6FNG4_9FUNG</name>
<evidence type="ECO:0000256" key="7">
    <source>
        <dbReference type="ARBA" id="ARBA00022833"/>
    </source>
</evidence>
<evidence type="ECO:0000313" key="14">
    <source>
        <dbReference type="Proteomes" id="UP000780801"/>
    </source>
</evidence>
<dbReference type="GO" id="GO:0016567">
    <property type="term" value="P:protein ubiquitination"/>
    <property type="evidence" value="ECO:0007669"/>
    <property type="project" value="UniProtKB-UniRule"/>
</dbReference>
<feature type="region of interest" description="Disordered" evidence="11">
    <location>
        <begin position="441"/>
        <end position="473"/>
    </location>
</feature>
<evidence type="ECO:0000256" key="8">
    <source>
        <dbReference type="ARBA" id="ARBA00046341"/>
    </source>
</evidence>
<dbReference type="FunFam" id="2.10.110.30:FF:000001">
    <property type="entry name" value="E3 ubiquitin-protein ligase UBR2 isoform 1"/>
    <property type="match status" value="1"/>
</dbReference>
<evidence type="ECO:0000256" key="3">
    <source>
        <dbReference type="ARBA" id="ARBA00022679"/>
    </source>
</evidence>
<evidence type="ECO:0000256" key="5">
    <source>
        <dbReference type="ARBA" id="ARBA00022771"/>
    </source>
</evidence>
<dbReference type="GO" id="GO:0071596">
    <property type="term" value="P:ubiquitin-dependent protein catabolic process via the N-end rule pathway"/>
    <property type="evidence" value="ECO:0007669"/>
    <property type="project" value="UniProtKB-UniRule"/>
</dbReference>
<dbReference type="SMART" id="SM00396">
    <property type="entry name" value="ZnF_UBR1"/>
    <property type="match status" value="1"/>
</dbReference>
<evidence type="ECO:0000256" key="9">
    <source>
        <dbReference type="PROSITE-ProRule" id="PRU00508"/>
    </source>
</evidence>
<keyword evidence="6 10" id="KW-0833">Ubl conjugation pathway</keyword>
<keyword evidence="7 10" id="KW-0862">Zinc</keyword>
<comment type="pathway">
    <text evidence="2 10">Protein modification; protein ubiquitination.</text>
</comment>
<dbReference type="InterPro" id="IPR003126">
    <property type="entry name" value="Znf_UBR"/>
</dbReference>
<evidence type="ECO:0000256" key="6">
    <source>
        <dbReference type="ARBA" id="ARBA00022786"/>
    </source>
</evidence>
<evidence type="ECO:0000256" key="4">
    <source>
        <dbReference type="ARBA" id="ARBA00022723"/>
    </source>
</evidence>
<dbReference type="SUPFAM" id="SSF54736">
    <property type="entry name" value="ClpS-like"/>
    <property type="match status" value="1"/>
</dbReference>
<dbReference type="OrthoDB" id="26387at2759"/>
<dbReference type="PROSITE" id="PS51157">
    <property type="entry name" value="ZF_UBR"/>
    <property type="match status" value="1"/>
</dbReference>
<evidence type="ECO:0000313" key="13">
    <source>
        <dbReference type="EMBL" id="KAF9577881.1"/>
    </source>
</evidence>
<dbReference type="PANTHER" id="PTHR21497:SF24">
    <property type="entry name" value="E3 UBIQUITIN-PROTEIN LIGASE UBR1"/>
    <property type="match status" value="1"/>
</dbReference>
<keyword evidence="14" id="KW-1185">Reference proteome</keyword>
<reference evidence="13" key="1">
    <citation type="journal article" date="2020" name="Fungal Divers.">
        <title>Resolving the Mortierellaceae phylogeny through synthesis of multi-gene phylogenetics and phylogenomics.</title>
        <authorList>
            <person name="Vandepol N."/>
            <person name="Liber J."/>
            <person name="Desiro A."/>
            <person name="Na H."/>
            <person name="Kennedy M."/>
            <person name="Barry K."/>
            <person name="Grigoriev I.V."/>
            <person name="Miller A.N."/>
            <person name="O'Donnell K."/>
            <person name="Stajich J.E."/>
            <person name="Bonito G."/>
        </authorList>
    </citation>
    <scope>NUCLEOTIDE SEQUENCE</scope>
    <source>
        <strain evidence="13">KOD1015</strain>
    </source>
</reference>
<dbReference type="GO" id="GO:0000151">
    <property type="term" value="C:ubiquitin ligase complex"/>
    <property type="evidence" value="ECO:0007669"/>
    <property type="project" value="TreeGrafter"/>
</dbReference>
<protein>
    <recommendedName>
        <fullName evidence="10">E3 ubiquitin-protein ligase</fullName>
        <ecNumber evidence="10">2.3.2.27</ecNumber>
    </recommendedName>
</protein>
<evidence type="ECO:0000256" key="10">
    <source>
        <dbReference type="RuleBase" id="RU366018"/>
    </source>
</evidence>
<dbReference type="Pfam" id="PF02207">
    <property type="entry name" value="zf-UBR"/>
    <property type="match status" value="1"/>
</dbReference>
<evidence type="ECO:0000259" key="12">
    <source>
        <dbReference type="PROSITE" id="PS51157"/>
    </source>
</evidence>
<feature type="domain" description="UBR-type" evidence="12">
    <location>
        <begin position="78"/>
        <end position="150"/>
    </location>
</feature>
<dbReference type="Gene3D" id="2.10.110.30">
    <property type="match status" value="1"/>
</dbReference>
<comment type="function">
    <text evidence="10">Ubiquitin ligase protein which is a component of the N-end rule pathway. Recognizes and binds to proteins bearing specific N-terminal residues that are destabilizing according to the N-end rule, leading to their ubiquitination and subsequent degradation.</text>
</comment>
<dbReference type="AlphaFoldDB" id="A0A9P6FNG4"/>
<keyword evidence="5 10" id="KW-0863">Zinc-finger</keyword>
<sequence length="519" mass="57511">MDSTPLRAYLRDAARRFDSTLSDTAQREINAELYASLWDNNDEYLHSYFPSFAAARQNGITDLTSTGDDEYSPSARGQACGHTFKMGEGVFRCRTCALDETCVLCLRCFHGTNHEGHDTSFSVNAGGGGCCDCGDPEAWKVDLDCIYHSANNVSPDEADRQSLDFPPEVASAVRKTIATVLDFIIDTMTTSPENMAATRVSKEQIQRDAVDAGNIAGETTDLENMKFVCILWNDEDHSFTDVIERVTNYTSALAPQARKIAETVDTQGRAIVEQSTDISRLIEVASALAEISLVVSIRSARETFKEQLCDLCITFLKSLAYIKGGTVSQKQSQTIREIICEELSSEWRRKPSRPRKMNHEDTVVEMQDDFIDIVGVTPEDEHRIATMLASGSSHDSNGDMDLSGGRPDPDSIADSIGVAPSSHASFAQDNDYMSVQQSLDEEMTMHDPSSSTSSLAVDHHSSDPFSKSARAGPPHRKLRIDWLLLLDLKFWKLPRANLREIYIGTLVLSPKYKKFMAVR</sequence>
<dbReference type="EMBL" id="JAABOA010004255">
    <property type="protein sequence ID" value="KAF9577881.1"/>
    <property type="molecule type" value="Genomic_DNA"/>
</dbReference>
<dbReference type="Gene3D" id="3.30.1390.10">
    <property type="match status" value="1"/>
</dbReference>
<evidence type="ECO:0000256" key="1">
    <source>
        <dbReference type="ARBA" id="ARBA00000900"/>
    </source>
</evidence>
<comment type="catalytic activity">
    <reaction evidence="1 10">
        <text>S-ubiquitinyl-[E2 ubiquitin-conjugating enzyme]-L-cysteine + [acceptor protein]-L-lysine = [E2 ubiquitin-conjugating enzyme]-L-cysteine + N(6)-ubiquitinyl-[acceptor protein]-L-lysine.</text>
        <dbReference type="EC" id="2.3.2.27"/>
    </reaction>
</comment>
<feature type="zinc finger region" description="UBR-type" evidence="9">
    <location>
        <begin position="78"/>
        <end position="150"/>
    </location>
</feature>
<keyword evidence="4 10" id="KW-0479">Metal-binding</keyword>
<keyword evidence="3 10" id="KW-0808">Transferase</keyword>
<evidence type="ECO:0000256" key="2">
    <source>
        <dbReference type="ARBA" id="ARBA00004906"/>
    </source>
</evidence>
<dbReference type="InterPro" id="IPR003769">
    <property type="entry name" value="ClpS_core"/>
</dbReference>
<accession>A0A9P6FNG4</accession>
<evidence type="ECO:0000256" key="11">
    <source>
        <dbReference type="SAM" id="MobiDB-lite"/>
    </source>
</evidence>
<feature type="region of interest" description="Disordered" evidence="11">
    <location>
        <begin position="389"/>
        <end position="417"/>
    </location>
</feature>
<dbReference type="InterPro" id="IPR039164">
    <property type="entry name" value="UBR1-like"/>
</dbReference>
<comment type="caution">
    <text evidence="13">The sequence shown here is derived from an EMBL/GenBank/DDBJ whole genome shotgun (WGS) entry which is preliminary data.</text>
</comment>
<dbReference type="GO" id="GO:0061630">
    <property type="term" value="F:ubiquitin protein ligase activity"/>
    <property type="evidence" value="ECO:0007669"/>
    <property type="project" value="UniProtKB-UniRule"/>
</dbReference>
<dbReference type="PANTHER" id="PTHR21497">
    <property type="entry name" value="UBIQUITIN LIGASE E3 ALPHA-RELATED"/>
    <property type="match status" value="1"/>
</dbReference>
<organism evidence="13 14">
    <name type="scientific">Lunasporangiospora selenospora</name>
    <dbReference type="NCBI Taxonomy" id="979761"/>
    <lineage>
        <taxon>Eukaryota</taxon>
        <taxon>Fungi</taxon>
        <taxon>Fungi incertae sedis</taxon>
        <taxon>Mucoromycota</taxon>
        <taxon>Mortierellomycotina</taxon>
        <taxon>Mortierellomycetes</taxon>
        <taxon>Mortierellales</taxon>
        <taxon>Mortierellaceae</taxon>
        <taxon>Lunasporangiospora</taxon>
    </lineage>
</organism>
<feature type="non-terminal residue" evidence="13">
    <location>
        <position position="1"/>
    </location>
</feature>
<proteinExistence type="inferred from homology"/>
<dbReference type="EC" id="2.3.2.27" evidence="10"/>
<dbReference type="Pfam" id="PF02617">
    <property type="entry name" value="ClpS"/>
    <property type="match status" value="1"/>
</dbReference>
<comment type="similarity">
    <text evidence="8 10">Belongs to the E3 ubiquitin-protein ligase UBR1-like family.</text>
</comment>
<dbReference type="GO" id="GO:0008270">
    <property type="term" value="F:zinc ion binding"/>
    <property type="evidence" value="ECO:0007669"/>
    <property type="project" value="UniProtKB-UniRule"/>
</dbReference>
<dbReference type="Proteomes" id="UP000780801">
    <property type="component" value="Unassembled WGS sequence"/>
</dbReference>